<feature type="compositionally biased region" description="Polar residues" evidence="2">
    <location>
        <begin position="21"/>
        <end position="41"/>
    </location>
</feature>
<accession>A0A640KGE0</accession>
<feature type="compositionally biased region" description="Low complexity" evidence="2">
    <location>
        <begin position="1"/>
        <end position="20"/>
    </location>
</feature>
<feature type="region of interest" description="Disordered" evidence="2">
    <location>
        <begin position="149"/>
        <end position="168"/>
    </location>
</feature>
<gene>
    <name evidence="3" type="ORF">LtaPh_2006300</name>
</gene>
<feature type="region of interest" description="Disordered" evidence="2">
    <location>
        <begin position="315"/>
        <end position="337"/>
    </location>
</feature>
<keyword evidence="1" id="KW-0677">Repeat</keyword>
<dbReference type="SMART" id="SM00698">
    <property type="entry name" value="MORN"/>
    <property type="match status" value="6"/>
</dbReference>
<dbReference type="PANTHER" id="PTHR43215:SF14">
    <property type="entry name" value="RADIAL SPOKE HEAD 1 HOMOLOG"/>
    <property type="match status" value="1"/>
</dbReference>
<evidence type="ECO:0000256" key="2">
    <source>
        <dbReference type="SAM" id="MobiDB-lite"/>
    </source>
</evidence>
<feature type="compositionally biased region" description="Low complexity" evidence="2">
    <location>
        <begin position="42"/>
        <end position="62"/>
    </location>
</feature>
<sequence>MSEPHLPTAAAPPATTLQQPCAETTANASPSEDPTLQTNLQASPPSTASGASTVCATAAKAKPVPPVKAMSAEVGHAHSQPSTCDLSSPQSGAGAPVDATIGERDRCSHPKESSPSNSEDELSDEAADLQTKELTFEFGRYIGQVDPRTGLRHGHGSQQYKSGNVYTGEWRDGAPDGFGEKRYGNGDIYRGNWRQGKRSGRGVYLFAQGDMYEGMYVDNKPEGRGTYSTPKGDRYVGQWKAGQRHGEGRETLANGQVFVGNWRNGKKQGRGQLCLPGSETCIHGIWNDDKFFRELKPNEVGEVGEGGVEGLGVQRNASVPSQTPPPTSAPRSSASIADRMRMGVTALEDGMESLGRALEKVITGGDRDENVQVVHATAVGSAGSTAEGVVVSEEHTGPAAESFVVQSQQKEEDGDGEQR</sequence>
<evidence type="ECO:0000313" key="3">
    <source>
        <dbReference type="EMBL" id="GET88124.1"/>
    </source>
</evidence>
<name>A0A640KGE0_LEITA</name>
<dbReference type="PANTHER" id="PTHR43215">
    <property type="entry name" value="RADIAL SPOKE HEAD 1 HOMOLOG"/>
    <property type="match status" value="1"/>
</dbReference>
<dbReference type="Gene3D" id="2.20.110.10">
    <property type="entry name" value="Histone H3 K4-specific methyltransferase SET7/9 N-terminal domain"/>
    <property type="match status" value="3"/>
</dbReference>
<dbReference type="SUPFAM" id="SSF82185">
    <property type="entry name" value="Histone H3 K4-specific methyltransferase SET7/9 N-terminal domain"/>
    <property type="match status" value="1"/>
</dbReference>
<dbReference type="InterPro" id="IPR003409">
    <property type="entry name" value="MORN"/>
</dbReference>
<feature type="compositionally biased region" description="Acidic residues" evidence="2">
    <location>
        <begin position="118"/>
        <end position="127"/>
    </location>
</feature>
<evidence type="ECO:0000313" key="4">
    <source>
        <dbReference type="Proteomes" id="UP000419144"/>
    </source>
</evidence>
<dbReference type="OrthoDB" id="264642at2759"/>
<protein>
    <recommendedName>
        <fullName evidence="5">MORN repeat-containing protein</fullName>
    </recommendedName>
</protein>
<organism evidence="3 4">
    <name type="scientific">Leishmania tarentolae</name>
    <name type="common">Sauroleishmania tarentolae</name>
    <dbReference type="NCBI Taxonomy" id="5689"/>
    <lineage>
        <taxon>Eukaryota</taxon>
        <taxon>Discoba</taxon>
        <taxon>Euglenozoa</taxon>
        <taxon>Kinetoplastea</taxon>
        <taxon>Metakinetoplastina</taxon>
        <taxon>Trypanosomatida</taxon>
        <taxon>Trypanosomatidae</taxon>
        <taxon>Leishmaniinae</taxon>
        <taxon>Leishmania</taxon>
        <taxon>lizard Leishmania</taxon>
    </lineage>
</organism>
<dbReference type="AlphaFoldDB" id="A0A640KGE0"/>
<feature type="region of interest" description="Disordered" evidence="2">
    <location>
        <begin position="381"/>
        <end position="419"/>
    </location>
</feature>
<feature type="compositionally biased region" description="Polar residues" evidence="2">
    <location>
        <begin position="79"/>
        <end position="91"/>
    </location>
</feature>
<feature type="region of interest" description="Disordered" evidence="2">
    <location>
        <begin position="1"/>
        <end position="127"/>
    </location>
</feature>
<reference evidence="3" key="1">
    <citation type="submission" date="2019-11" db="EMBL/GenBank/DDBJ databases">
        <title>Leishmania tarentolae CDS.</title>
        <authorList>
            <person name="Goto Y."/>
            <person name="Yamagishi J."/>
        </authorList>
    </citation>
    <scope>NUCLEOTIDE SEQUENCE [LARGE SCALE GENOMIC DNA]</scope>
    <source>
        <strain evidence="3">Parrot Tar II</strain>
    </source>
</reference>
<evidence type="ECO:0008006" key="5">
    <source>
        <dbReference type="Google" id="ProtNLM"/>
    </source>
</evidence>
<comment type="caution">
    <text evidence="3">The sequence shown here is derived from an EMBL/GenBank/DDBJ whole genome shotgun (WGS) entry which is preliminary data.</text>
</comment>
<feature type="compositionally biased region" description="Polar residues" evidence="2">
    <location>
        <begin position="156"/>
        <end position="165"/>
    </location>
</feature>
<evidence type="ECO:0000256" key="1">
    <source>
        <dbReference type="ARBA" id="ARBA00022737"/>
    </source>
</evidence>
<feature type="compositionally biased region" description="Basic and acidic residues" evidence="2">
    <location>
        <begin position="101"/>
        <end position="112"/>
    </location>
</feature>
<dbReference type="EMBL" id="BLBS01000025">
    <property type="protein sequence ID" value="GET88124.1"/>
    <property type="molecule type" value="Genomic_DNA"/>
</dbReference>
<dbReference type="VEuPathDB" id="TriTrypDB:LtaPh_2006300"/>
<dbReference type="Pfam" id="PF02493">
    <property type="entry name" value="MORN"/>
    <property type="match status" value="6"/>
</dbReference>
<keyword evidence="4" id="KW-1185">Reference proteome</keyword>
<dbReference type="Proteomes" id="UP000419144">
    <property type="component" value="Unassembled WGS sequence"/>
</dbReference>
<proteinExistence type="predicted"/>